<accession>A0A0A9FGH9</accession>
<reference evidence="1" key="1">
    <citation type="submission" date="2014-09" db="EMBL/GenBank/DDBJ databases">
        <authorList>
            <person name="Magalhaes I.L.F."/>
            <person name="Oliveira U."/>
            <person name="Santos F.R."/>
            <person name="Vidigal T.H.D.A."/>
            <person name="Brescovit A.D."/>
            <person name="Santos A.J."/>
        </authorList>
    </citation>
    <scope>NUCLEOTIDE SEQUENCE</scope>
    <source>
        <tissue evidence="1">Shoot tissue taken approximately 20 cm above the soil surface</tissue>
    </source>
</reference>
<organism evidence="1">
    <name type="scientific">Arundo donax</name>
    <name type="common">Giant reed</name>
    <name type="synonym">Donax arundinaceus</name>
    <dbReference type="NCBI Taxonomy" id="35708"/>
    <lineage>
        <taxon>Eukaryota</taxon>
        <taxon>Viridiplantae</taxon>
        <taxon>Streptophyta</taxon>
        <taxon>Embryophyta</taxon>
        <taxon>Tracheophyta</taxon>
        <taxon>Spermatophyta</taxon>
        <taxon>Magnoliopsida</taxon>
        <taxon>Liliopsida</taxon>
        <taxon>Poales</taxon>
        <taxon>Poaceae</taxon>
        <taxon>PACMAD clade</taxon>
        <taxon>Arundinoideae</taxon>
        <taxon>Arundineae</taxon>
        <taxon>Arundo</taxon>
    </lineage>
</organism>
<dbReference type="EMBL" id="GBRH01185796">
    <property type="protein sequence ID" value="JAE12100.1"/>
    <property type="molecule type" value="Transcribed_RNA"/>
</dbReference>
<name>A0A0A9FGH9_ARUDO</name>
<evidence type="ECO:0000313" key="1">
    <source>
        <dbReference type="EMBL" id="JAE12100.1"/>
    </source>
</evidence>
<sequence length="80" mass="9304">MALSDAMVSKLLFLSCASLVLFVLGMEQWCLKMRLRKEEIKTREEKLGSRWLCAGKKRARQREADVRLAAMVRRRIAHGR</sequence>
<proteinExistence type="predicted"/>
<protein>
    <submittedName>
        <fullName evidence="1">Uncharacterized protein</fullName>
    </submittedName>
</protein>
<reference evidence="1" key="2">
    <citation type="journal article" date="2015" name="Data Brief">
        <title>Shoot transcriptome of the giant reed, Arundo donax.</title>
        <authorList>
            <person name="Barrero R.A."/>
            <person name="Guerrero F.D."/>
            <person name="Moolhuijzen P."/>
            <person name="Goolsby J.A."/>
            <person name="Tidwell J."/>
            <person name="Bellgard S.E."/>
            <person name="Bellgard M.I."/>
        </authorList>
    </citation>
    <scope>NUCLEOTIDE SEQUENCE</scope>
    <source>
        <tissue evidence="1">Shoot tissue taken approximately 20 cm above the soil surface</tissue>
    </source>
</reference>
<dbReference type="AlphaFoldDB" id="A0A0A9FGH9"/>